<sequence length="35" mass="3523">MFEHVKAAKQEKAAAASLKAGGSGKAWKGIIPAGL</sequence>
<evidence type="ECO:0000313" key="2">
    <source>
        <dbReference type="Proteomes" id="UP000003490"/>
    </source>
</evidence>
<organism evidence="1 2">
    <name type="scientific">[Clostridium] leptum DSM 753</name>
    <dbReference type="NCBI Taxonomy" id="428125"/>
    <lineage>
        <taxon>Bacteria</taxon>
        <taxon>Bacillati</taxon>
        <taxon>Bacillota</taxon>
        <taxon>Clostridia</taxon>
        <taxon>Eubacteriales</taxon>
        <taxon>Oscillospiraceae</taxon>
        <taxon>Oscillospiraceae incertae sedis</taxon>
    </lineage>
</organism>
<name>A7VR86_9FIRM</name>
<gene>
    <name evidence="1" type="ORF">CLOLEP_01068</name>
</gene>
<dbReference type="HOGENOM" id="CLU_3364249_0_0_9"/>
<protein>
    <submittedName>
        <fullName evidence="1">Uncharacterized protein</fullName>
    </submittedName>
</protein>
<reference evidence="1 2" key="2">
    <citation type="submission" date="2007-08" db="EMBL/GenBank/DDBJ databases">
        <authorList>
            <person name="Fulton L."/>
            <person name="Clifton S."/>
            <person name="Fulton B."/>
            <person name="Xu J."/>
            <person name="Minx P."/>
            <person name="Pepin K.H."/>
            <person name="Johnson M."/>
            <person name="Thiruvilangam P."/>
            <person name="Bhonagiri V."/>
            <person name="Nash W.E."/>
            <person name="Wang C."/>
            <person name="Mardis E.R."/>
            <person name="Wilson R.K."/>
        </authorList>
    </citation>
    <scope>NUCLEOTIDE SEQUENCE [LARGE SCALE GENOMIC DNA]</scope>
    <source>
        <strain evidence="1 2">DSM 753</strain>
    </source>
</reference>
<dbReference type="AlphaFoldDB" id="A7VR86"/>
<evidence type="ECO:0000313" key="1">
    <source>
        <dbReference type="EMBL" id="EDO62207.1"/>
    </source>
</evidence>
<dbReference type="Proteomes" id="UP000003490">
    <property type="component" value="Unassembled WGS sequence"/>
</dbReference>
<accession>A7VR86</accession>
<comment type="caution">
    <text evidence="1">The sequence shown here is derived from an EMBL/GenBank/DDBJ whole genome shotgun (WGS) entry which is preliminary data.</text>
</comment>
<reference evidence="1 2" key="1">
    <citation type="submission" date="2007-08" db="EMBL/GenBank/DDBJ databases">
        <title>Draft genome sequence of Clostridium leptum (DSM 753).</title>
        <authorList>
            <person name="Sudarsanam P."/>
            <person name="Ley R."/>
            <person name="Guruge J."/>
            <person name="Turnbaugh P.J."/>
            <person name="Mahowald M."/>
            <person name="Liep D."/>
            <person name="Gordon J."/>
        </authorList>
    </citation>
    <scope>NUCLEOTIDE SEQUENCE [LARGE SCALE GENOMIC DNA]</scope>
    <source>
        <strain evidence="1 2">DSM 753</strain>
    </source>
</reference>
<dbReference type="EMBL" id="ABCB02000016">
    <property type="protein sequence ID" value="EDO62207.1"/>
    <property type="molecule type" value="Genomic_DNA"/>
</dbReference>
<proteinExistence type="predicted"/>